<proteinExistence type="predicted"/>
<evidence type="ECO:0000313" key="2">
    <source>
        <dbReference type="EMBL" id="MBB6429803.1"/>
    </source>
</evidence>
<evidence type="ECO:0000259" key="1">
    <source>
        <dbReference type="Pfam" id="PF02350"/>
    </source>
</evidence>
<protein>
    <submittedName>
        <fullName evidence="2">UDP-hydrolyzing UDP-N-acetyl-D-glucosamine 2-epimerase</fullName>
    </submittedName>
</protein>
<dbReference type="GO" id="GO:0006047">
    <property type="term" value="P:UDP-N-acetylglucosamine metabolic process"/>
    <property type="evidence" value="ECO:0007669"/>
    <property type="project" value="InterPro"/>
</dbReference>
<reference evidence="2 3" key="1">
    <citation type="submission" date="2020-08" db="EMBL/GenBank/DDBJ databases">
        <title>Genomic Encyclopedia of Type Strains, Phase IV (KMG-IV): sequencing the most valuable type-strain genomes for metagenomic binning, comparative biology and taxonomic classification.</title>
        <authorList>
            <person name="Goeker M."/>
        </authorList>
    </citation>
    <scope>NUCLEOTIDE SEQUENCE [LARGE SCALE GENOMIC DNA]</scope>
    <source>
        <strain evidence="2 3">DSM 103725</strain>
    </source>
</reference>
<dbReference type="RefSeq" id="WP_184677365.1">
    <property type="nucleotide sequence ID" value="NZ_JACHGY010000001.1"/>
</dbReference>
<dbReference type="NCBIfam" id="TIGR03568">
    <property type="entry name" value="NeuC_NnaA"/>
    <property type="match status" value="1"/>
</dbReference>
<accession>A0A7X0H5S1</accession>
<organism evidence="2 3">
    <name type="scientific">Algisphaera agarilytica</name>
    <dbReference type="NCBI Taxonomy" id="1385975"/>
    <lineage>
        <taxon>Bacteria</taxon>
        <taxon>Pseudomonadati</taxon>
        <taxon>Planctomycetota</taxon>
        <taxon>Phycisphaerae</taxon>
        <taxon>Phycisphaerales</taxon>
        <taxon>Phycisphaeraceae</taxon>
        <taxon>Algisphaera</taxon>
    </lineage>
</organism>
<dbReference type="InterPro" id="IPR029767">
    <property type="entry name" value="WecB-like"/>
</dbReference>
<name>A0A7X0H5S1_9BACT</name>
<comment type="caution">
    <text evidence="2">The sequence shown here is derived from an EMBL/GenBank/DDBJ whole genome shotgun (WGS) entry which is preliminary data.</text>
</comment>
<evidence type="ECO:0000313" key="3">
    <source>
        <dbReference type="Proteomes" id="UP000541810"/>
    </source>
</evidence>
<gene>
    <name evidence="2" type="ORF">HNQ40_001609</name>
</gene>
<dbReference type="AlphaFoldDB" id="A0A7X0H5S1"/>
<dbReference type="SUPFAM" id="SSF53756">
    <property type="entry name" value="UDP-Glycosyltransferase/glycogen phosphorylase"/>
    <property type="match status" value="1"/>
</dbReference>
<dbReference type="Gene3D" id="3.40.50.2000">
    <property type="entry name" value="Glycogen Phosphorylase B"/>
    <property type="match status" value="2"/>
</dbReference>
<dbReference type="PANTHER" id="PTHR43174:SF3">
    <property type="entry name" value="UDP-N-ACETYLGLUCOSAMINE 2-EPIMERASE"/>
    <property type="match status" value="1"/>
</dbReference>
<dbReference type="Proteomes" id="UP000541810">
    <property type="component" value="Unassembled WGS sequence"/>
</dbReference>
<dbReference type="InterPro" id="IPR020004">
    <property type="entry name" value="UDP-GlcNAc_Epase"/>
</dbReference>
<dbReference type="GO" id="GO:0004553">
    <property type="term" value="F:hydrolase activity, hydrolyzing O-glycosyl compounds"/>
    <property type="evidence" value="ECO:0007669"/>
    <property type="project" value="InterPro"/>
</dbReference>
<dbReference type="PANTHER" id="PTHR43174">
    <property type="entry name" value="UDP-N-ACETYLGLUCOSAMINE 2-EPIMERASE"/>
    <property type="match status" value="1"/>
</dbReference>
<dbReference type="Pfam" id="PF02350">
    <property type="entry name" value="Epimerase_2"/>
    <property type="match status" value="1"/>
</dbReference>
<feature type="domain" description="UDP-N-acetylglucosamine 2-epimerase" evidence="1">
    <location>
        <begin position="25"/>
        <end position="341"/>
    </location>
</feature>
<sequence>MASPRNIAVVTGTRAEYGLLETVMRAIDAHPKLSLQCVAAGMHLVTGTHQDIAFPIAAKVRMQKPDRVGRHHDAVATGRGISVFAEAFAQLKPDVVLVLGDRIEAFAAASTASIAGIRVAHLHGGDRAEGVADEAMRHAISKLAHLHFPATAQSRKRLIRMGEDPATVFNHGSPAADGLSDIAPAEDAPEIIVMQHPIGDDDATEHQRMRGTLQATAKFSRLVMAPNHDPGRNGIAQAIHEAGVEVVDHLPRHEFIARLKAARLIVGNSSAGLIEAAVCKTPAVNIGPRQGGRETPNSVVSCGYGKRGVTQAIQQTLGLNTRRFRQPYGRGETGQQIAQSLASLRIEQIPVRKRNAY</sequence>
<keyword evidence="3" id="KW-1185">Reference proteome</keyword>
<dbReference type="InterPro" id="IPR003331">
    <property type="entry name" value="UDP_GlcNAc_Epimerase_2_dom"/>
</dbReference>
<dbReference type="EMBL" id="JACHGY010000001">
    <property type="protein sequence ID" value="MBB6429803.1"/>
    <property type="molecule type" value="Genomic_DNA"/>
</dbReference>